<organism evidence="2 3">
    <name type="scientific">Chromobacterium fluminis</name>
    <dbReference type="NCBI Taxonomy" id="3044269"/>
    <lineage>
        <taxon>Bacteria</taxon>
        <taxon>Pseudomonadati</taxon>
        <taxon>Pseudomonadota</taxon>
        <taxon>Betaproteobacteria</taxon>
        <taxon>Neisseriales</taxon>
        <taxon>Chromobacteriaceae</taxon>
        <taxon>Chromobacterium</taxon>
    </lineage>
</organism>
<evidence type="ECO:0000313" key="3">
    <source>
        <dbReference type="Proteomes" id="UP001515641"/>
    </source>
</evidence>
<keyword evidence="1" id="KW-0812">Transmembrane</keyword>
<gene>
    <name evidence="2" type="ORF">HA052_18900</name>
</gene>
<proteinExistence type="predicted"/>
<evidence type="ECO:0008006" key="4">
    <source>
        <dbReference type="Google" id="ProtNLM"/>
    </source>
</evidence>
<comment type="caution">
    <text evidence="2">The sequence shown here is derived from an EMBL/GenBank/DDBJ whole genome shotgun (WGS) entry which is preliminary data.</text>
</comment>
<feature type="transmembrane region" description="Helical" evidence="1">
    <location>
        <begin position="56"/>
        <end position="78"/>
    </location>
</feature>
<protein>
    <recommendedName>
        <fullName evidence="4">ABC transmembrane type-1 domain-containing protein</fullName>
    </recommendedName>
</protein>
<reference evidence="2 3" key="1">
    <citation type="submission" date="2020-03" db="EMBL/GenBank/DDBJ databases">
        <title>Draft genome sequence of environmentally isolated cultures.</title>
        <authorList>
            <person name="Wilson H.S."/>
            <person name="De Leon M.E."/>
        </authorList>
    </citation>
    <scope>NUCLEOTIDE SEQUENCE [LARGE SCALE GENOMIC DNA]</scope>
    <source>
        <strain evidence="2 3">HSC-31F16</strain>
    </source>
</reference>
<keyword evidence="3" id="KW-1185">Reference proteome</keyword>
<keyword evidence="1" id="KW-1133">Transmembrane helix</keyword>
<accession>A0ABX0LCL1</accession>
<name>A0ABX0LCL1_9NEIS</name>
<evidence type="ECO:0000313" key="2">
    <source>
        <dbReference type="EMBL" id="NHR07259.1"/>
    </source>
</evidence>
<sequence length="259" mass="29500">MTNPQAQRLDPIREKYFGPLERTEVLGSWIFGGAAILSIIVVVVEKTSFPRGYNLIQGAFVLLVLGLFVVGQVSRLYFSPRAEDKRREDFLSNALNVNLTHERTIGYYNNNESILIRKMGLNVLENTHFTKAIALEMVKIVRLVSGVYIAIWLILIFNRDTDLGLISAAAQAVFSEQVISRWLRMEWLRIRSENIFRELHRAFLSNPASHVLDAQILEAFSTYEASKLSASIVLSTRIFDRLNPSLSQEWEDIKVSLTP</sequence>
<feature type="transmembrane region" description="Helical" evidence="1">
    <location>
        <begin position="25"/>
        <end position="44"/>
    </location>
</feature>
<dbReference type="Proteomes" id="UP001515641">
    <property type="component" value="Unassembled WGS sequence"/>
</dbReference>
<dbReference type="EMBL" id="JAAOMA010000031">
    <property type="protein sequence ID" value="NHR07259.1"/>
    <property type="molecule type" value="Genomic_DNA"/>
</dbReference>
<dbReference type="RefSeq" id="WP_166453096.1">
    <property type="nucleotide sequence ID" value="NZ_JAAOMA010000031.1"/>
</dbReference>
<feature type="transmembrane region" description="Helical" evidence="1">
    <location>
        <begin position="140"/>
        <end position="157"/>
    </location>
</feature>
<keyword evidence="1" id="KW-0472">Membrane</keyword>
<evidence type="ECO:0000256" key="1">
    <source>
        <dbReference type="SAM" id="Phobius"/>
    </source>
</evidence>